<evidence type="ECO:0000256" key="1">
    <source>
        <dbReference type="SAM" id="Phobius"/>
    </source>
</evidence>
<keyword evidence="1" id="KW-1133">Transmembrane helix</keyword>
<name>A0A3B0RCS5_9ZZZZ</name>
<proteinExistence type="predicted"/>
<protein>
    <submittedName>
        <fullName evidence="2">Uncharacterized protein</fullName>
    </submittedName>
</protein>
<evidence type="ECO:0000313" key="2">
    <source>
        <dbReference type="EMBL" id="VAV89761.1"/>
    </source>
</evidence>
<keyword evidence="1" id="KW-0472">Membrane</keyword>
<reference evidence="2" key="1">
    <citation type="submission" date="2018-06" db="EMBL/GenBank/DDBJ databases">
        <authorList>
            <person name="Zhirakovskaya E."/>
        </authorList>
    </citation>
    <scope>NUCLEOTIDE SEQUENCE</scope>
</reference>
<keyword evidence="1" id="KW-0812">Transmembrane</keyword>
<sequence>GRSSLTWTLMMTIVILLLAIAGVLSARTLQES</sequence>
<dbReference type="EMBL" id="UOEI01000024">
    <property type="protein sequence ID" value="VAV89761.1"/>
    <property type="molecule type" value="Genomic_DNA"/>
</dbReference>
<gene>
    <name evidence="2" type="ORF">MNBD_ACTINO01-1854</name>
</gene>
<organism evidence="2">
    <name type="scientific">hydrothermal vent metagenome</name>
    <dbReference type="NCBI Taxonomy" id="652676"/>
    <lineage>
        <taxon>unclassified sequences</taxon>
        <taxon>metagenomes</taxon>
        <taxon>ecological metagenomes</taxon>
    </lineage>
</organism>
<dbReference type="AlphaFoldDB" id="A0A3B0RCS5"/>
<feature type="non-terminal residue" evidence="2">
    <location>
        <position position="1"/>
    </location>
</feature>
<feature type="transmembrane region" description="Helical" evidence="1">
    <location>
        <begin position="6"/>
        <end position="26"/>
    </location>
</feature>
<accession>A0A3B0RCS5</accession>